<gene>
    <name evidence="1" type="ORF">AV926_04285</name>
</gene>
<evidence type="ECO:0000313" key="2">
    <source>
        <dbReference type="Proteomes" id="UP000076630"/>
    </source>
</evidence>
<proteinExistence type="predicted"/>
<organism evidence="1 2">
    <name type="scientific">Myroides marinus</name>
    <dbReference type="NCBI Taxonomy" id="703342"/>
    <lineage>
        <taxon>Bacteria</taxon>
        <taxon>Pseudomonadati</taxon>
        <taxon>Bacteroidota</taxon>
        <taxon>Flavobacteriia</taxon>
        <taxon>Flavobacteriales</taxon>
        <taxon>Flavobacteriaceae</taxon>
        <taxon>Myroides</taxon>
    </lineage>
</organism>
<reference evidence="1 2" key="1">
    <citation type="submission" date="2016-01" db="EMBL/GenBank/DDBJ databases">
        <title>Whole genome sequencing of Myroides marinus L41.</title>
        <authorList>
            <person name="Hong K.W."/>
        </authorList>
    </citation>
    <scope>NUCLEOTIDE SEQUENCE [LARGE SCALE GENOMIC DNA]</scope>
    <source>
        <strain evidence="1 2">L41</strain>
    </source>
</reference>
<comment type="caution">
    <text evidence="1">The sequence shown here is derived from an EMBL/GenBank/DDBJ whole genome shotgun (WGS) entry which is preliminary data.</text>
</comment>
<accession>A0A161SM19</accession>
<dbReference type="AlphaFoldDB" id="A0A161SM19"/>
<name>A0A161SM19_9FLAO</name>
<dbReference type="Proteomes" id="UP000076630">
    <property type="component" value="Unassembled WGS sequence"/>
</dbReference>
<evidence type="ECO:0008006" key="3">
    <source>
        <dbReference type="Google" id="ProtNLM"/>
    </source>
</evidence>
<protein>
    <recommendedName>
        <fullName evidence="3">Phosphate-selective porin O and P</fullName>
    </recommendedName>
</protein>
<dbReference type="RefSeq" id="WP_038986886.1">
    <property type="nucleotide sequence ID" value="NZ_JWJO01000036.1"/>
</dbReference>
<dbReference type="EMBL" id="LQNU01000037">
    <property type="protein sequence ID" value="KZE83606.1"/>
    <property type="molecule type" value="Genomic_DNA"/>
</dbReference>
<dbReference type="SUPFAM" id="SSF56935">
    <property type="entry name" value="Porins"/>
    <property type="match status" value="1"/>
</dbReference>
<dbReference type="OrthoDB" id="846879at2"/>
<evidence type="ECO:0000313" key="1">
    <source>
        <dbReference type="EMBL" id="KZE83606.1"/>
    </source>
</evidence>
<keyword evidence="2" id="KW-1185">Reference proteome</keyword>
<sequence length="367" mass="42137">MNMKYVVCAIALGTLNMMAQDDKKEESTLLGVVASSIKGDSEKKVNTLDVYLDTKYENLTKFSGEGTSDSKFRLVQSRVYLKGNYNNKLTYSLRYRLNESVSSNALEFAFLEYNIDDHWTVGMGKQFTAWGSTELSYNSADLYMFTNIIGSIELFSPGASVAYKVKGQSFKLQMVSQGEQFASEAYKNKAYGGLFLWEGELFKKHLKTRYGYALFQHDAKKYYSWVTIGNRLTFNNFMAEVDWMYGFRNLKDAAFTDLNTTTAGVAYVKDNVTTASIKYKFNKVTPYVKAMYNHRNDLDNNVSYALKGISTTIEYNPFSEKAFKDLRLYAAYNFLNYDYKNYKEAKSDKNEHQIAVGVRWMVPLFKL</sequence>